<proteinExistence type="predicted"/>
<dbReference type="EMBL" id="FOHN01000001">
    <property type="protein sequence ID" value="SES64193.1"/>
    <property type="molecule type" value="Genomic_DNA"/>
</dbReference>
<dbReference type="RefSeq" id="WP_092475045.1">
    <property type="nucleotide sequence ID" value="NZ_FOHN01000001.1"/>
</dbReference>
<evidence type="ECO:0008006" key="3">
    <source>
        <dbReference type="Google" id="ProtNLM"/>
    </source>
</evidence>
<sequence length="362" mass="43065">MEKKLPLAKPVIDSFAGYAAINNIVLNYEKGRDWFVQNFFKLVIQYEETYHQVCFDYLNIDTLYMASYSCFQPESYVKWPIENYSIPASQVKAGKFVEFIRNQIENGFYIMVFLNWRYLRKYGYDRNGFHEIFVYGFDDEKEEIYATGYLAGKPYGKLVHSYCDMEEAYAHMDIFWNQEIADHVNRNIKKISLLKYKQDFQFAFSLRQFTKDLKRYLHLEETDWNVDLAITFAKDTKKLAYGNQLYEVLGKMLRKNCEAGENVDLTVPYAIYNHLEGMQYKIEYLLEKEYIRNAGEAQQYKNVVKAGKAFLFTAIKYIQQVTWGKKADRSLGEKMQCQLLDLKEKEAVLLYQIYEKLKWNEL</sequence>
<dbReference type="Proteomes" id="UP000199800">
    <property type="component" value="Unassembled WGS sequence"/>
</dbReference>
<dbReference type="STRING" id="29364.SAMN04487772_101160"/>
<evidence type="ECO:0000313" key="2">
    <source>
        <dbReference type="Proteomes" id="UP000199800"/>
    </source>
</evidence>
<reference evidence="1 2" key="1">
    <citation type="submission" date="2016-10" db="EMBL/GenBank/DDBJ databases">
        <authorList>
            <person name="de Groot N.N."/>
        </authorList>
    </citation>
    <scope>NUCLEOTIDE SEQUENCE [LARGE SCALE GENOMIC DNA]</scope>
    <source>
        <strain evidence="1 2">DSM 1801</strain>
    </source>
</reference>
<evidence type="ECO:0000313" key="1">
    <source>
        <dbReference type="EMBL" id="SES64193.1"/>
    </source>
</evidence>
<dbReference type="OrthoDB" id="2624539at2"/>
<dbReference type="AlphaFoldDB" id="A0A1H9Y657"/>
<gene>
    <name evidence="1" type="ORF">SAMN04487772_101160</name>
</gene>
<keyword evidence="2" id="KW-1185">Reference proteome</keyword>
<organism evidence="1 2">
    <name type="scientific">[Clostridium] polysaccharolyticum</name>
    <dbReference type="NCBI Taxonomy" id="29364"/>
    <lineage>
        <taxon>Bacteria</taxon>
        <taxon>Bacillati</taxon>
        <taxon>Bacillota</taxon>
        <taxon>Clostridia</taxon>
        <taxon>Lachnospirales</taxon>
        <taxon>Lachnospiraceae</taxon>
    </lineage>
</organism>
<protein>
    <recommendedName>
        <fullName evidence="3">Butirosin biosynthesis protein H, N-terminal</fullName>
    </recommendedName>
</protein>
<accession>A0A1H9Y657</accession>
<name>A0A1H9Y657_9FIRM</name>